<dbReference type="PANTHER" id="PTHR34222">
    <property type="entry name" value="GAG_PRE-INTEGRS DOMAIN-CONTAINING PROTEIN"/>
    <property type="match status" value="1"/>
</dbReference>
<dbReference type="EMBL" id="BAABME010001991">
    <property type="protein sequence ID" value="GAA0152482.1"/>
    <property type="molecule type" value="Genomic_DNA"/>
</dbReference>
<keyword evidence="3" id="KW-1185">Reference proteome</keyword>
<feature type="region of interest" description="Disordered" evidence="1">
    <location>
        <begin position="1"/>
        <end position="36"/>
    </location>
</feature>
<dbReference type="Proteomes" id="UP001454036">
    <property type="component" value="Unassembled WGS sequence"/>
</dbReference>
<evidence type="ECO:0000313" key="3">
    <source>
        <dbReference type="Proteomes" id="UP001454036"/>
    </source>
</evidence>
<proteinExistence type="predicted"/>
<organism evidence="2 3">
    <name type="scientific">Lithospermum erythrorhizon</name>
    <name type="common">Purple gromwell</name>
    <name type="synonym">Lithospermum officinale var. erythrorhizon</name>
    <dbReference type="NCBI Taxonomy" id="34254"/>
    <lineage>
        <taxon>Eukaryota</taxon>
        <taxon>Viridiplantae</taxon>
        <taxon>Streptophyta</taxon>
        <taxon>Embryophyta</taxon>
        <taxon>Tracheophyta</taxon>
        <taxon>Spermatophyta</taxon>
        <taxon>Magnoliopsida</taxon>
        <taxon>eudicotyledons</taxon>
        <taxon>Gunneridae</taxon>
        <taxon>Pentapetalae</taxon>
        <taxon>asterids</taxon>
        <taxon>lamiids</taxon>
        <taxon>Boraginales</taxon>
        <taxon>Boraginaceae</taxon>
        <taxon>Boraginoideae</taxon>
        <taxon>Lithospermeae</taxon>
        <taxon>Lithospermum</taxon>
    </lineage>
</organism>
<name>A0AAV3PL45_LITER</name>
<sequence>MVEPPKTTDRSSNSGGSDNSNPPKPDHKDPYFTSSSDLSGNIITPIVLRSTNYDEWARWIRLSFTSTRKITFLEAVKAELAVCIQTPSMSIKAYFGKLQLLWDELHNLTLLPTCNCGGITEQLINMSLEERYNNCMYGLNRELYGTIWSALNTQDPLTSLDTAYQKIREEESMRKATDTSLGTELVALSLRSGTRLLNYGEKSKLSCIHCMKQGHDITTCFLKVGYPKWWETRHQRVHVEIYY</sequence>
<feature type="compositionally biased region" description="Low complexity" evidence="1">
    <location>
        <begin position="11"/>
        <end position="21"/>
    </location>
</feature>
<evidence type="ECO:0000313" key="2">
    <source>
        <dbReference type="EMBL" id="GAA0152482.1"/>
    </source>
</evidence>
<dbReference type="AlphaFoldDB" id="A0AAV3PL45"/>
<comment type="caution">
    <text evidence="2">The sequence shown here is derived from an EMBL/GenBank/DDBJ whole genome shotgun (WGS) entry which is preliminary data.</text>
</comment>
<reference evidence="2 3" key="1">
    <citation type="submission" date="2024-01" db="EMBL/GenBank/DDBJ databases">
        <title>The complete chloroplast genome sequence of Lithospermum erythrorhizon: insights into the phylogenetic relationship among Boraginaceae species and the maternal lineages of purple gromwells.</title>
        <authorList>
            <person name="Okada T."/>
            <person name="Watanabe K."/>
        </authorList>
    </citation>
    <scope>NUCLEOTIDE SEQUENCE [LARGE SCALE GENOMIC DNA]</scope>
</reference>
<accession>A0AAV3PL45</accession>
<evidence type="ECO:0008006" key="4">
    <source>
        <dbReference type="Google" id="ProtNLM"/>
    </source>
</evidence>
<dbReference type="PANTHER" id="PTHR34222:SF94">
    <property type="entry name" value="CCHC-TYPE DOMAIN-CONTAINING PROTEIN"/>
    <property type="match status" value="1"/>
</dbReference>
<evidence type="ECO:0000256" key="1">
    <source>
        <dbReference type="SAM" id="MobiDB-lite"/>
    </source>
</evidence>
<gene>
    <name evidence="2" type="ORF">LIER_10954</name>
</gene>
<protein>
    <recommendedName>
        <fullName evidence="4">Retrotransposon Copia-like N-terminal domain-containing protein</fullName>
    </recommendedName>
</protein>